<dbReference type="Gene3D" id="3.90.1150.10">
    <property type="entry name" value="Aspartate Aminotransferase, domain 1"/>
    <property type="match status" value="1"/>
</dbReference>
<sequence>SENEIIFTKSATESINLVTQTFCEKFMKKGDEVVLSIMEHHSNLVPWYFLREKYGIVIKFARINEEGKIDLEHFSSLINDKTKIASITHLSNVFGTSTTSEIVKVCRERDIFIMFDGCQAAAHSKIDVQKLDCDFYVFSGHKTYGPSGIGVLYGKEEILNSLPPYQGGGGMINEVTLDSVSFADLPAKYEAGTPPLVEAYGLGIAIDYMNSIGIENIMRHEQELSNYALDRMREIEFVEIYGKGKDKTSIISFNLNKIHPHEVASFLDVEGIAVRAGHHCCQPLMKHLNISATARISFGVYNSLQ</sequence>
<evidence type="ECO:0000256" key="4">
    <source>
        <dbReference type="ARBA" id="ARBA00022679"/>
    </source>
</evidence>
<keyword evidence="5" id="KW-0663">Pyridoxal phosphate</keyword>
<protein>
    <recommendedName>
        <fullName evidence="3">cysteine desulfurase</fullName>
        <ecNumber evidence="3">2.8.1.7</ecNumber>
    </recommendedName>
</protein>
<dbReference type="GO" id="GO:0031071">
    <property type="term" value="F:cysteine desulfurase activity"/>
    <property type="evidence" value="ECO:0007669"/>
    <property type="project" value="UniProtKB-EC"/>
</dbReference>
<evidence type="ECO:0000313" key="8">
    <source>
        <dbReference type="EMBL" id="SVD16802.1"/>
    </source>
</evidence>
<dbReference type="GO" id="GO:0030170">
    <property type="term" value="F:pyridoxal phosphate binding"/>
    <property type="evidence" value="ECO:0007669"/>
    <property type="project" value="InterPro"/>
</dbReference>
<dbReference type="InterPro" id="IPR000192">
    <property type="entry name" value="Aminotrans_V_dom"/>
</dbReference>
<dbReference type="PROSITE" id="PS00595">
    <property type="entry name" value="AA_TRANSFER_CLASS_5"/>
    <property type="match status" value="1"/>
</dbReference>
<dbReference type="EC" id="2.8.1.7" evidence="3"/>
<evidence type="ECO:0000259" key="7">
    <source>
        <dbReference type="Pfam" id="PF00266"/>
    </source>
</evidence>
<dbReference type="PANTHER" id="PTHR43586">
    <property type="entry name" value="CYSTEINE DESULFURASE"/>
    <property type="match status" value="1"/>
</dbReference>
<dbReference type="InterPro" id="IPR010970">
    <property type="entry name" value="Cys_dSase_SufS"/>
</dbReference>
<dbReference type="InterPro" id="IPR015421">
    <property type="entry name" value="PyrdxlP-dep_Trfase_major"/>
</dbReference>
<evidence type="ECO:0000256" key="6">
    <source>
        <dbReference type="ARBA" id="ARBA00050776"/>
    </source>
</evidence>
<gene>
    <name evidence="8" type="ORF">METZ01_LOCUS369656</name>
</gene>
<evidence type="ECO:0000256" key="3">
    <source>
        <dbReference type="ARBA" id="ARBA00012239"/>
    </source>
</evidence>
<dbReference type="EMBL" id="UINC01133711">
    <property type="protein sequence ID" value="SVD16802.1"/>
    <property type="molecule type" value="Genomic_DNA"/>
</dbReference>
<dbReference type="Pfam" id="PF00266">
    <property type="entry name" value="Aminotran_5"/>
    <property type="match status" value="1"/>
</dbReference>
<dbReference type="InterPro" id="IPR015422">
    <property type="entry name" value="PyrdxlP-dep_Trfase_small"/>
</dbReference>
<dbReference type="Gene3D" id="3.40.640.10">
    <property type="entry name" value="Type I PLP-dependent aspartate aminotransferase-like (Major domain)"/>
    <property type="match status" value="1"/>
</dbReference>
<comment type="catalytic activity">
    <reaction evidence="6">
        <text>(sulfur carrier)-H + L-cysteine = (sulfur carrier)-SH + L-alanine</text>
        <dbReference type="Rhea" id="RHEA:43892"/>
        <dbReference type="Rhea" id="RHEA-COMP:14737"/>
        <dbReference type="Rhea" id="RHEA-COMP:14739"/>
        <dbReference type="ChEBI" id="CHEBI:29917"/>
        <dbReference type="ChEBI" id="CHEBI:35235"/>
        <dbReference type="ChEBI" id="CHEBI:57972"/>
        <dbReference type="ChEBI" id="CHEBI:64428"/>
        <dbReference type="EC" id="2.8.1.7"/>
    </reaction>
</comment>
<feature type="non-terminal residue" evidence="8">
    <location>
        <position position="1"/>
    </location>
</feature>
<dbReference type="InterPro" id="IPR015424">
    <property type="entry name" value="PyrdxlP-dep_Trfase"/>
</dbReference>
<organism evidence="8">
    <name type="scientific">marine metagenome</name>
    <dbReference type="NCBI Taxonomy" id="408172"/>
    <lineage>
        <taxon>unclassified sequences</taxon>
        <taxon>metagenomes</taxon>
        <taxon>ecological metagenomes</taxon>
    </lineage>
</organism>
<comment type="cofactor">
    <cofactor evidence="1">
        <name>pyridoxal 5'-phosphate</name>
        <dbReference type="ChEBI" id="CHEBI:597326"/>
    </cofactor>
</comment>
<feature type="non-terminal residue" evidence="8">
    <location>
        <position position="305"/>
    </location>
</feature>
<dbReference type="InterPro" id="IPR020578">
    <property type="entry name" value="Aminotrans_V_PyrdxlP_BS"/>
</dbReference>
<name>A0A382T4R1_9ZZZZ</name>
<evidence type="ECO:0000256" key="5">
    <source>
        <dbReference type="ARBA" id="ARBA00022898"/>
    </source>
</evidence>
<dbReference type="CDD" id="cd06453">
    <property type="entry name" value="SufS_like"/>
    <property type="match status" value="1"/>
</dbReference>
<reference evidence="8" key="1">
    <citation type="submission" date="2018-05" db="EMBL/GenBank/DDBJ databases">
        <authorList>
            <person name="Lanie J.A."/>
            <person name="Ng W.-L."/>
            <person name="Kazmierczak K.M."/>
            <person name="Andrzejewski T.M."/>
            <person name="Davidsen T.M."/>
            <person name="Wayne K.J."/>
            <person name="Tettelin H."/>
            <person name="Glass J.I."/>
            <person name="Rusch D."/>
            <person name="Podicherti R."/>
            <person name="Tsui H.-C.T."/>
            <person name="Winkler M.E."/>
        </authorList>
    </citation>
    <scope>NUCLEOTIDE SEQUENCE</scope>
</reference>
<comment type="similarity">
    <text evidence="2">Belongs to the class-V pyridoxal-phosphate-dependent aminotransferase family. Csd subfamily.</text>
</comment>
<dbReference type="GO" id="GO:0006534">
    <property type="term" value="P:cysteine metabolic process"/>
    <property type="evidence" value="ECO:0007669"/>
    <property type="project" value="InterPro"/>
</dbReference>
<evidence type="ECO:0000256" key="1">
    <source>
        <dbReference type="ARBA" id="ARBA00001933"/>
    </source>
</evidence>
<keyword evidence="4" id="KW-0808">Transferase</keyword>
<accession>A0A382T4R1</accession>
<dbReference type="SUPFAM" id="SSF53383">
    <property type="entry name" value="PLP-dependent transferases"/>
    <property type="match status" value="1"/>
</dbReference>
<dbReference type="PANTHER" id="PTHR43586:SF8">
    <property type="entry name" value="CYSTEINE DESULFURASE 1, CHLOROPLASTIC"/>
    <property type="match status" value="1"/>
</dbReference>
<feature type="domain" description="Aminotransferase class V" evidence="7">
    <location>
        <begin position="2"/>
        <end position="303"/>
    </location>
</feature>
<proteinExistence type="inferred from homology"/>
<dbReference type="AlphaFoldDB" id="A0A382T4R1"/>
<evidence type="ECO:0000256" key="2">
    <source>
        <dbReference type="ARBA" id="ARBA00010447"/>
    </source>
</evidence>